<dbReference type="Pfam" id="PF11855">
    <property type="entry name" value="DUF3375"/>
    <property type="match status" value="1"/>
</dbReference>
<evidence type="ECO:0000313" key="2">
    <source>
        <dbReference type="EMBL" id="SDN97479.1"/>
    </source>
</evidence>
<dbReference type="InterPro" id="IPR021804">
    <property type="entry name" value="DUF3375"/>
</dbReference>
<proteinExistence type="predicted"/>
<feature type="compositionally biased region" description="Low complexity" evidence="1">
    <location>
        <begin position="288"/>
        <end position="305"/>
    </location>
</feature>
<dbReference type="EMBL" id="FNJB01000001">
    <property type="protein sequence ID" value="SDN97479.1"/>
    <property type="molecule type" value="Genomic_DNA"/>
</dbReference>
<dbReference type="AlphaFoldDB" id="A0A1H0FSM1"/>
<organism evidence="2 3">
    <name type="scientific">Actinokineospora alba</name>
    <dbReference type="NCBI Taxonomy" id="504798"/>
    <lineage>
        <taxon>Bacteria</taxon>
        <taxon>Bacillati</taxon>
        <taxon>Actinomycetota</taxon>
        <taxon>Actinomycetes</taxon>
        <taxon>Pseudonocardiales</taxon>
        <taxon>Pseudonocardiaceae</taxon>
        <taxon>Actinokineospora</taxon>
    </lineage>
</organism>
<dbReference type="STRING" id="504798.SAMN05421871_103383"/>
<feature type="compositionally biased region" description="Low complexity" evidence="1">
    <location>
        <begin position="264"/>
        <end position="279"/>
    </location>
</feature>
<accession>A0A1H0FSM1</accession>
<feature type="compositionally biased region" description="Polar residues" evidence="1">
    <location>
        <begin position="317"/>
        <end position="333"/>
    </location>
</feature>
<reference evidence="3" key="1">
    <citation type="submission" date="2016-10" db="EMBL/GenBank/DDBJ databases">
        <authorList>
            <person name="Varghese N."/>
            <person name="Submissions S."/>
        </authorList>
    </citation>
    <scope>NUCLEOTIDE SEQUENCE [LARGE SCALE GENOMIC DNA]</scope>
    <source>
        <strain evidence="3">IBRC-M 10655</strain>
    </source>
</reference>
<protein>
    <submittedName>
        <fullName evidence="2">Uncharacterized protein</fullName>
    </submittedName>
</protein>
<name>A0A1H0FSM1_9PSEU</name>
<dbReference type="Proteomes" id="UP000199651">
    <property type="component" value="Unassembled WGS sequence"/>
</dbReference>
<evidence type="ECO:0000313" key="3">
    <source>
        <dbReference type="Proteomes" id="UP000199651"/>
    </source>
</evidence>
<feature type="compositionally biased region" description="Basic residues" evidence="1">
    <location>
        <begin position="73"/>
        <end position="82"/>
    </location>
</feature>
<feature type="region of interest" description="Disordered" evidence="1">
    <location>
        <begin position="62"/>
        <end position="104"/>
    </location>
</feature>
<sequence>MPRWPRYSTSSTWTDLARGMTGMWLTAYAPEAGRAAGVVLHRGPLTAAAWAERAATVHARSTRAVTADSLRLDRRRRQRSRPPRGLAGTPGLQSRSRVRQEQDLQLPCHARQPAVCLLSRRRTVGAHLGPSCRSAFWRSQPPGVRHRGLRPTYLRMGTPTAHPTATVARTPAPYNPFYGKAGRSPGSRKWAAFRIAVFRCTFTRDRRSIQADRLHVQVDAFLNEFQNEGVEVPPNANGRTLCNQWVNEQWTLLFWSASGRSPLSVARRASPPRSPSPVSNATLPWPPTRTCRSRTSTSATWAATRSHQRPLPHRGCTQPSKTPGTPSECRTNGPIGTTPSCRWQCQLKTR</sequence>
<evidence type="ECO:0000256" key="1">
    <source>
        <dbReference type="SAM" id="MobiDB-lite"/>
    </source>
</evidence>
<feature type="region of interest" description="Disordered" evidence="1">
    <location>
        <begin position="264"/>
        <end position="333"/>
    </location>
</feature>
<gene>
    <name evidence="2" type="ORF">SAMN05192558_101488</name>
</gene>
<keyword evidence="3" id="KW-1185">Reference proteome</keyword>